<organism evidence="2 3">
    <name type="scientific">Aphanomyces stellatus</name>
    <dbReference type="NCBI Taxonomy" id="120398"/>
    <lineage>
        <taxon>Eukaryota</taxon>
        <taxon>Sar</taxon>
        <taxon>Stramenopiles</taxon>
        <taxon>Oomycota</taxon>
        <taxon>Saprolegniomycetes</taxon>
        <taxon>Saprolegniales</taxon>
        <taxon>Verrucalvaceae</taxon>
        <taxon>Aphanomyces</taxon>
    </lineage>
</organism>
<dbReference type="Proteomes" id="UP000332933">
    <property type="component" value="Unassembled WGS sequence"/>
</dbReference>
<protein>
    <submittedName>
        <fullName evidence="2">Aste57867_19138 protein</fullName>
    </submittedName>
</protein>
<proteinExistence type="predicted"/>
<sequence>MRRRKGTRRLIRPLESARVRRPAVFSEKWLTSKLSSSVVMSEADDLSTSVQWENIQDKLTPQLDDREHEPGLHSAVARQCDMFRVLWSQAVKGFVDTRRARGTRVGAAKSMTIVTKLCDTADSLRAKIKSKDSVAVTAMQEELAAAMADMATVQKKRLKSSCAKSRAWGPNEA</sequence>
<reference evidence="2 3" key="1">
    <citation type="submission" date="2019-03" db="EMBL/GenBank/DDBJ databases">
        <authorList>
            <person name="Gaulin E."/>
            <person name="Dumas B."/>
        </authorList>
    </citation>
    <scope>NUCLEOTIDE SEQUENCE [LARGE SCALE GENOMIC DNA]</scope>
    <source>
        <strain evidence="2">CBS 568.67</strain>
    </source>
</reference>
<dbReference type="AlphaFoldDB" id="A0A485LCH6"/>
<dbReference type="EMBL" id="VJMH01006451">
    <property type="protein sequence ID" value="KAF0689415.1"/>
    <property type="molecule type" value="Genomic_DNA"/>
</dbReference>
<name>A0A485LCH6_9STRA</name>
<evidence type="ECO:0000313" key="3">
    <source>
        <dbReference type="Proteomes" id="UP000332933"/>
    </source>
</evidence>
<gene>
    <name evidence="2" type="primary">Aste57867_19138</name>
    <name evidence="1" type="ORF">As57867_019074</name>
    <name evidence="2" type="ORF">ASTE57867_19138</name>
</gene>
<dbReference type="EMBL" id="CAADRA010006472">
    <property type="protein sequence ID" value="VFT95861.1"/>
    <property type="molecule type" value="Genomic_DNA"/>
</dbReference>
<accession>A0A485LCH6</accession>
<reference evidence="1" key="2">
    <citation type="submission" date="2019-06" db="EMBL/GenBank/DDBJ databases">
        <title>Genomics analysis of Aphanomyces spp. identifies a new class of oomycete effector associated with host adaptation.</title>
        <authorList>
            <person name="Gaulin E."/>
        </authorList>
    </citation>
    <scope>NUCLEOTIDE SEQUENCE</scope>
    <source>
        <strain evidence="1">CBS 578.67</strain>
    </source>
</reference>
<evidence type="ECO:0000313" key="2">
    <source>
        <dbReference type="EMBL" id="VFT95861.1"/>
    </source>
</evidence>
<keyword evidence="3" id="KW-1185">Reference proteome</keyword>
<evidence type="ECO:0000313" key="1">
    <source>
        <dbReference type="EMBL" id="KAF0689415.1"/>
    </source>
</evidence>